<feature type="region of interest" description="Disordered" evidence="1">
    <location>
        <begin position="1"/>
        <end position="54"/>
    </location>
</feature>
<evidence type="ECO:0000313" key="3">
    <source>
        <dbReference type="Proteomes" id="UP001140502"/>
    </source>
</evidence>
<sequence>MGMQGPLTAQALGRSPYDDVVERDGDQDEQPNDGSGQHQQYDHRGRPINPETKRINRDIIRSHNEVMLVIGVAEQENPTSNPEAESDRRHALYEYDVGMNLTFSAMRCVDAAGAFGLDGLRQRILIYKRYSHIAFWDLFAQARRDFSFTRDIMPGAATSVLTNYTDRKLFWLWRDRPDRIFARRFVHEVWAYARTHIELYVALQRLGLVSSSSLLPSLSFFVPFSSDSPIPAPPPLNGLSIQPRDRAENTHSRSATNDVSPLRAIDGQVPNDTGPVEAVRRPSTFSARDDYSDEDENEGANATLISFDVEATEASSDGPQGLWSAELRPSVNDARGLSSPSYVDTLLTQLPPLLANYIFSEAAIRILTAPYESMSLRLLARTFRLRLGLPSHDIFNVNLFSGLNSALAINFLSSQFIHLVLCSELWAGFATISELLHTTPEEWREAEDQKSDEWREE</sequence>
<feature type="region of interest" description="Disordered" evidence="1">
    <location>
        <begin position="233"/>
        <end position="297"/>
    </location>
</feature>
<dbReference type="Proteomes" id="UP001140502">
    <property type="component" value="Unassembled WGS sequence"/>
</dbReference>
<proteinExistence type="predicted"/>
<reference evidence="2" key="1">
    <citation type="submission" date="2022-10" db="EMBL/GenBank/DDBJ databases">
        <title>Tapping the CABI collections for fungal endophytes: first genome assemblies for Collariella, Neodidymelliopsis, Ascochyta clinopodiicola, Didymella pomorum, Didymosphaeria variabile, Neocosmospora piperis and Neocucurbitaria cava.</title>
        <authorList>
            <person name="Hill R."/>
        </authorList>
    </citation>
    <scope>NUCLEOTIDE SEQUENCE</scope>
    <source>
        <strain evidence="2">IMI 366586</strain>
    </source>
</reference>
<evidence type="ECO:0000313" key="2">
    <source>
        <dbReference type="EMBL" id="KAJ4316950.1"/>
    </source>
</evidence>
<gene>
    <name evidence="2" type="ORF">N0V84_007606</name>
</gene>
<keyword evidence="3" id="KW-1185">Reference proteome</keyword>
<dbReference type="EMBL" id="JAPEUR010000170">
    <property type="protein sequence ID" value="KAJ4316950.1"/>
    <property type="molecule type" value="Genomic_DNA"/>
</dbReference>
<protein>
    <submittedName>
        <fullName evidence="2">Uncharacterized protein</fullName>
    </submittedName>
</protein>
<feature type="compositionally biased region" description="Basic and acidic residues" evidence="1">
    <location>
        <begin position="40"/>
        <end position="54"/>
    </location>
</feature>
<organism evidence="2 3">
    <name type="scientific">Fusarium piperis</name>
    <dbReference type="NCBI Taxonomy" id="1435070"/>
    <lineage>
        <taxon>Eukaryota</taxon>
        <taxon>Fungi</taxon>
        <taxon>Dikarya</taxon>
        <taxon>Ascomycota</taxon>
        <taxon>Pezizomycotina</taxon>
        <taxon>Sordariomycetes</taxon>
        <taxon>Hypocreomycetidae</taxon>
        <taxon>Hypocreales</taxon>
        <taxon>Nectriaceae</taxon>
        <taxon>Fusarium</taxon>
        <taxon>Fusarium solani species complex</taxon>
    </lineage>
</organism>
<dbReference type="OrthoDB" id="5383784at2759"/>
<dbReference type="AlphaFoldDB" id="A0A9W9BNH4"/>
<name>A0A9W9BNH4_9HYPO</name>
<accession>A0A9W9BNH4</accession>
<comment type="caution">
    <text evidence="2">The sequence shown here is derived from an EMBL/GenBank/DDBJ whole genome shotgun (WGS) entry which is preliminary data.</text>
</comment>
<evidence type="ECO:0000256" key="1">
    <source>
        <dbReference type="SAM" id="MobiDB-lite"/>
    </source>
</evidence>